<proteinExistence type="predicted"/>
<sequence length="198" mass="22147">MHEFGKLTARAETVEHEGGQAVRIYAFYDADNIEWHELYRSQPPFDFYLAVDDSGYIVSMEPDPEHSQIPDYRIIGISAVEAGGFTRGPGGTVYGMKWTGTKIVNPVDLMTAEERRAAMPALTPRQFRDALIDNDIMPDEVTAAINQITDLKARAKALNAWEYPSEFLRTDQLLEQIGASFSLSPDAIDAMWTAATQR</sequence>
<name>A0A1C3WMV4_9HYPH</name>
<reference evidence="1 2" key="1">
    <citation type="submission" date="2016-08" db="EMBL/GenBank/DDBJ databases">
        <authorList>
            <person name="Seilhamer J.J."/>
        </authorList>
    </citation>
    <scope>NUCLEOTIDE SEQUENCE [LARGE SCALE GENOMIC DNA]</scope>
    <source>
        <strain evidence="1 2">P1-7</strain>
    </source>
</reference>
<dbReference type="Proteomes" id="UP000199205">
    <property type="component" value="Unassembled WGS sequence"/>
</dbReference>
<dbReference type="OrthoDB" id="8395907at2"/>
<accession>A0A1C3WMV4</accession>
<dbReference type="AlphaFoldDB" id="A0A1C3WMV4"/>
<dbReference type="EMBL" id="FMAF01000013">
    <property type="protein sequence ID" value="SCB41216.1"/>
    <property type="molecule type" value="Genomic_DNA"/>
</dbReference>
<gene>
    <name evidence="1" type="ORF">GA0061101_113131</name>
</gene>
<dbReference type="RefSeq" id="WP_092575134.1">
    <property type="nucleotide sequence ID" value="NZ_FMAF01000013.1"/>
</dbReference>
<evidence type="ECO:0000313" key="2">
    <source>
        <dbReference type="Proteomes" id="UP000199205"/>
    </source>
</evidence>
<protein>
    <submittedName>
        <fullName evidence="1">Uncharacterized protein</fullName>
    </submittedName>
</protein>
<evidence type="ECO:0000313" key="1">
    <source>
        <dbReference type="EMBL" id="SCB41216.1"/>
    </source>
</evidence>
<organism evidence="1 2">
    <name type="scientific">Rhizobium lusitanum</name>
    <dbReference type="NCBI Taxonomy" id="293958"/>
    <lineage>
        <taxon>Bacteria</taxon>
        <taxon>Pseudomonadati</taxon>
        <taxon>Pseudomonadota</taxon>
        <taxon>Alphaproteobacteria</taxon>
        <taxon>Hyphomicrobiales</taxon>
        <taxon>Rhizobiaceae</taxon>
        <taxon>Rhizobium/Agrobacterium group</taxon>
        <taxon>Rhizobium</taxon>
    </lineage>
</organism>